<evidence type="ECO:0000256" key="4">
    <source>
        <dbReference type="SAM" id="MobiDB-lite"/>
    </source>
</evidence>
<feature type="compositionally biased region" description="Basic residues" evidence="4">
    <location>
        <begin position="47"/>
        <end position="57"/>
    </location>
</feature>
<accession>A0A6G1LI25</accession>
<dbReference type="InterPro" id="IPR017930">
    <property type="entry name" value="Myb_dom"/>
</dbReference>
<feature type="compositionally biased region" description="Basic and acidic residues" evidence="4">
    <location>
        <begin position="880"/>
        <end position="890"/>
    </location>
</feature>
<feature type="domain" description="Myb-like" evidence="5">
    <location>
        <begin position="428"/>
        <end position="473"/>
    </location>
</feature>
<feature type="compositionally biased region" description="Basic residues" evidence="4">
    <location>
        <begin position="197"/>
        <end position="211"/>
    </location>
</feature>
<name>A0A6G1LI25_9PEZI</name>
<dbReference type="Proteomes" id="UP000799436">
    <property type="component" value="Unassembled WGS sequence"/>
</dbReference>
<feature type="compositionally biased region" description="Basic and acidic residues" evidence="4">
    <location>
        <begin position="801"/>
        <end position="819"/>
    </location>
</feature>
<dbReference type="GO" id="GO:0005634">
    <property type="term" value="C:nucleus"/>
    <property type="evidence" value="ECO:0007669"/>
    <property type="project" value="UniProtKB-SubCell"/>
</dbReference>
<sequence>MQNQYRRDPKGDREGIKTNHHKPIQPHGQKQKLPPLHQIRLLAHPARALHHPHRRLQPRGPMQRHERGHAGDERGFRAAVVGTRDRGRDERQPRGQRQGVEEGCFRADGEPEVLFRERYELNHVAVSLPPQTLRSDRKMGSASSQPNPTPTQDASAAGLPDEQTRAPTRKAKKRKVAIEADAVDDDDDDDDDDAVKATRKKARKGRGRPRHPAQLVKEGATGGRVADAEADAAPVKVEESDEVAKAPRQRKKRRTQPDAHGLRQGHHVPQDGLTGRDEEIDEGLGEKRPDRPRRENESAQSAEPQVREPDHLDASGGGPVRHVTASEAQRSAADAPNVGRSEKVQLPAPLFDGPAKGMFTPAEKAALDDVFDHTVQTSSQCNTAPDLMRQIIDWKHASDFKEEAESALPNRPKPAIRKFCQRRFTLARRGPWTKEEDDILRRAYAENADKWVEIAALTDRRPADCKDRWRNILQCGEKRETGPWSAEEEAQLVEAVGACIKAMKAQSKSTEGQQLPSARAELELMVDWKTVQNKLDNKRSAKRCREKWQQLKRNGNISKPKPNLDARVSEVLREVYNPESRRQRRVERAFASFEPGDYFDVLTDIHAAIGDPTKVFQHDSTVWSIVSQKNPDSHFSGALRRRAYYAALEHYTGQSVRKATTIAGKAKAMTRLMIRWAEKQGTTVNALKRGLDAAKIQAGRWKRRKRRARVLKSMEMVVDSEDEGDAVASEDEDESQLEADADADARSDDVNDAGSEVSDEADSAMAEAASEDADADAQSTNVSDAGSEVPDEIDPNQQHPLDAHHSTEDSSAEHPDPAHPDPSPNPIRMPPHQLQSPSISQSQSSESAEQGSEEEASGSSPDPDSEASPEPQPTLSPPRIRSEQSNRMVEEVDLSSENERYRLSSDFQGLCIPPFP</sequence>
<dbReference type="GO" id="GO:0003700">
    <property type="term" value="F:DNA-binding transcription factor activity"/>
    <property type="evidence" value="ECO:0007669"/>
    <property type="project" value="TreeGrafter"/>
</dbReference>
<dbReference type="SMART" id="SM00717">
    <property type="entry name" value="SANT"/>
    <property type="match status" value="2"/>
</dbReference>
<evidence type="ECO:0000313" key="8">
    <source>
        <dbReference type="Proteomes" id="UP000799436"/>
    </source>
</evidence>
<dbReference type="InterPro" id="IPR051651">
    <property type="entry name" value="DMTF1_DNA-bind_reg"/>
</dbReference>
<feature type="domain" description="Myb-like" evidence="5">
    <location>
        <begin position="476"/>
        <end position="552"/>
    </location>
</feature>
<feature type="compositionally biased region" description="Polar residues" evidence="4">
    <location>
        <begin position="141"/>
        <end position="154"/>
    </location>
</feature>
<reference evidence="7" key="1">
    <citation type="journal article" date="2020" name="Stud. Mycol.">
        <title>101 Dothideomycetes genomes: a test case for predicting lifestyles and emergence of pathogens.</title>
        <authorList>
            <person name="Haridas S."/>
            <person name="Albert R."/>
            <person name="Binder M."/>
            <person name="Bloem J."/>
            <person name="Labutti K."/>
            <person name="Salamov A."/>
            <person name="Andreopoulos B."/>
            <person name="Baker S."/>
            <person name="Barry K."/>
            <person name="Bills G."/>
            <person name="Bluhm B."/>
            <person name="Cannon C."/>
            <person name="Castanera R."/>
            <person name="Culley D."/>
            <person name="Daum C."/>
            <person name="Ezra D."/>
            <person name="Gonzalez J."/>
            <person name="Henrissat B."/>
            <person name="Kuo A."/>
            <person name="Liang C."/>
            <person name="Lipzen A."/>
            <person name="Lutzoni F."/>
            <person name="Magnuson J."/>
            <person name="Mondo S."/>
            <person name="Nolan M."/>
            <person name="Ohm R."/>
            <person name="Pangilinan J."/>
            <person name="Park H.-J."/>
            <person name="Ramirez L."/>
            <person name="Alfaro M."/>
            <person name="Sun H."/>
            <person name="Tritt A."/>
            <person name="Yoshinaga Y."/>
            <person name="Zwiers L.-H."/>
            <person name="Turgeon B."/>
            <person name="Goodwin S."/>
            <person name="Spatafora J."/>
            <person name="Crous P."/>
            <person name="Grigoriev I."/>
        </authorList>
    </citation>
    <scope>NUCLEOTIDE SEQUENCE</scope>
    <source>
        <strain evidence="7">CBS 116005</strain>
    </source>
</reference>
<dbReference type="GO" id="GO:0000976">
    <property type="term" value="F:transcription cis-regulatory region binding"/>
    <property type="evidence" value="ECO:0007669"/>
    <property type="project" value="TreeGrafter"/>
</dbReference>
<dbReference type="Gene3D" id="1.10.10.60">
    <property type="entry name" value="Homeodomain-like"/>
    <property type="match status" value="2"/>
</dbReference>
<dbReference type="EMBL" id="ML995814">
    <property type="protein sequence ID" value="KAF2772601.1"/>
    <property type="molecule type" value="Genomic_DNA"/>
</dbReference>
<dbReference type="PANTHER" id="PTHR46380:SF2">
    <property type="entry name" value="CYCLIN-D-BINDING MYB-LIKE TRANSCRIPTION FACTOR 1"/>
    <property type="match status" value="1"/>
</dbReference>
<dbReference type="CDD" id="cd00167">
    <property type="entry name" value="SANT"/>
    <property type="match status" value="1"/>
</dbReference>
<gene>
    <name evidence="7" type="ORF">EJ03DRAFT_380630</name>
</gene>
<evidence type="ECO:0000256" key="1">
    <source>
        <dbReference type="ARBA" id="ARBA00004123"/>
    </source>
</evidence>
<keyword evidence="8" id="KW-1185">Reference proteome</keyword>
<evidence type="ECO:0008006" key="9">
    <source>
        <dbReference type="Google" id="ProtNLM"/>
    </source>
</evidence>
<feature type="compositionally biased region" description="Basic and acidic residues" evidence="4">
    <location>
        <begin position="83"/>
        <end position="106"/>
    </location>
</feature>
<feature type="compositionally biased region" description="Basic and acidic residues" evidence="4">
    <location>
        <begin position="1"/>
        <end position="17"/>
    </location>
</feature>
<feature type="region of interest" description="Disordered" evidence="4">
    <location>
        <begin position="1"/>
        <end position="106"/>
    </location>
</feature>
<dbReference type="OrthoDB" id="39591at2759"/>
<dbReference type="AlphaFoldDB" id="A0A6G1LI25"/>
<dbReference type="Pfam" id="PF13921">
    <property type="entry name" value="Myb_DNA-bind_6"/>
    <property type="match status" value="1"/>
</dbReference>
<dbReference type="InterPro" id="IPR009057">
    <property type="entry name" value="Homeodomain-like_sf"/>
</dbReference>
<feature type="region of interest" description="Disordered" evidence="4">
    <location>
        <begin position="716"/>
        <end position="916"/>
    </location>
</feature>
<dbReference type="PROSITE" id="PS51294">
    <property type="entry name" value="HTH_MYB"/>
    <property type="match status" value="1"/>
</dbReference>
<proteinExistence type="predicted"/>
<feature type="compositionally biased region" description="Acidic residues" evidence="4">
    <location>
        <begin position="718"/>
        <end position="742"/>
    </location>
</feature>
<comment type="subcellular location">
    <subcellularLocation>
        <location evidence="1">Nucleus</location>
    </subcellularLocation>
</comment>
<dbReference type="InterPro" id="IPR001005">
    <property type="entry name" value="SANT/Myb"/>
</dbReference>
<feature type="compositionally biased region" description="Pro residues" evidence="4">
    <location>
        <begin position="820"/>
        <end position="829"/>
    </location>
</feature>
<dbReference type="PROSITE" id="PS50090">
    <property type="entry name" value="MYB_LIKE"/>
    <property type="match status" value="2"/>
</dbReference>
<feature type="region of interest" description="Disordered" evidence="4">
    <location>
        <begin position="126"/>
        <end position="352"/>
    </location>
</feature>
<organism evidence="7 8">
    <name type="scientific">Teratosphaeria nubilosa</name>
    <dbReference type="NCBI Taxonomy" id="161662"/>
    <lineage>
        <taxon>Eukaryota</taxon>
        <taxon>Fungi</taxon>
        <taxon>Dikarya</taxon>
        <taxon>Ascomycota</taxon>
        <taxon>Pezizomycotina</taxon>
        <taxon>Dothideomycetes</taxon>
        <taxon>Dothideomycetidae</taxon>
        <taxon>Mycosphaerellales</taxon>
        <taxon>Teratosphaeriaceae</taxon>
        <taxon>Teratosphaeria</taxon>
    </lineage>
</organism>
<feature type="compositionally biased region" description="Acidic residues" evidence="4">
    <location>
        <begin position="181"/>
        <end position="193"/>
    </location>
</feature>
<evidence type="ECO:0000259" key="6">
    <source>
        <dbReference type="PROSITE" id="PS51294"/>
    </source>
</evidence>
<feature type="compositionally biased region" description="Basic and acidic residues" evidence="4">
    <location>
        <begin position="236"/>
        <end position="245"/>
    </location>
</feature>
<keyword evidence="2" id="KW-0238">DNA-binding</keyword>
<feature type="compositionally biased region" description="Basic and acidic residues" evidence="4">
    <location>
        <begin position="63"/>
        <end position="76"/>
    </location>
</feature>
<protein>
    <recommendedName>
        <fullName evidence="9">Myb-like domain-containing protein</fullName>
    </recommendedName>
</protein>
<keyword evidence="3" id="KW-0539">Nucleus</keyword>
<evidence type="ECO:0000259" key="5">
    <source>
        <dbReference type="PROSITE" id="PS50090"/>
    </source>
</evidence>
<evidence type="ECO:0000313" key="7">
    <source>
        <dbReference type="EMBL" id="KAF2772601.1"/>
    </source>
</evidence>
<dbReference type="PANTHER" id="PTHR46380">
    <property type="entry name" value="CYCLIN-D-BINDING MYB-LIKE TRANSCRIPTION FACTOR 1"/>
    <property type="match status" value="1"/>
</dbReference>
<evidence type="ECO:0000256" key="3">
    <source>
        <dbReference type="ARBA" id="ARBA00023242"/>
    </source>
</evidence>
<feature type="compositionally biased region" description="Basic and acidic residues" evidence="4">
    <location>
        <begin position="284"/>
        <end position="297"/>
    </location>
</feature>
<evidence type="ECO:0000256" key="2">
    <source>
        <dbReference type="ARBA" id="ARBA00023125"/>
    </source>
</evidence>
<feature type="compositionally biased region" description="Low complexity" evidence="4">
    <location>
        <begin position="857"/>
        <end position="869"/>
    </location>
</feature>
<feature type="domain" description="HTH myb-type" evidence="6">
    <location>
        <begin position="428"/>
        <end position="477"/>
    </location>
</feature>
<dbReference type="SUPFAM" id="SSF46689">
    <property type="entry name" value="Homeodomain-like"/>
    <property type="match status" value="1"/>
</dbReference>
<feature type="compositionally biased region" description="Low complexity" evidence="4">
    <location>
        <begin position="835"/>
        <end position="850"/>
    </location>
</feature>